<dbReference type="SMR" id="O01540"/>
<dbReference type="OrthoDB" id="5787282at2759"/>
<dbReference type="WormBase" id="F28H1.5">
    <property type="protein sequence ID" value="CE53748"/>
    <property type="gene ID" value="WBGene00017910"/>
</dbReference>
<feature type="compositionally biased region" description="Polar residues" evidence="2">
    <location>
        <begin position="1"/>
        <end position="14"/>
    </location>
</feature>
<dbReference type="FunCoup" id="O01540">
    <property type="interactions" value="1522"/>
</dbReference>
<dbReference type="HOGENOM" id="CLU_131124_0_0_1"/>
<dbReference type="PaxDb" id="6239-F28H1.5"/>
<dbReference type="Bgee" id="WBGene00017910">
    <property type="expression patterns" value="Expressed in adult organism and 1 other cell type or tissue"/>
</dbReference>
<dbReference type="AlphaFoldDB" id="O01540"/>
<dbReference type="InParanoid" id="O01540"/>
<dbReference type="UCSC" id="F28H1.5">
    <property type="organism name" value="c. elegans"/>
</dbReference>
<reference evidence="3 4" key="1">
    <citation type="journal article" date="1998" name="Science">
        <title>Genome sequence of the nematode C. elegans: a platform for investigating biology.</title>
        <authorList>
            <consortium name="The C. elegans sequencing consortium"/>
            <person name="Sulson J.E."/>
            <person name="Waterston R."/>
        </authorList>
    </citation>
    <scope>NUCLEOTIDE SEQUENCE [LARGE SCALE GENOMIC DNA]</scope>
    <source>
        <strain evidence="3 4">Bristol N2</strain>
    </source>
</reference>
<organism evidence="3 4">
    <name type="scientific">Caenorhabditis elegans</name>
    <dbReference type="NCBI Taxonomy" id="6239"/>
    <lineage>
        <taxon>Eukaryota</taxon>
        <taxon>Metazoa</taxon>
        <taxon>Ecdysozoa</taxon>
        <taxon>Nematoda</taxon>
        <taxon>Chromadorea</taxon>
        <taxon>Rhabditida</taxon>
        <taxon>Rhabditina</taxon>
        <taxon>Rhabditomorpha</taxon>
        <taxon>Rhabditoidea</taxon>
        <taxon>Rhabditidae</taxon>
        <taxon>Peloderinae</taxon>
        <taxon>Caenorhabditis</taxon>
    </lineage>
</organism>
<proteinExistence type="predicted"/>
<gene>
    <name evidence="3" type="ORF">CELE_F28H1.5</name>
    <name evidence="3 5" type="ORF">F28H1.5</name>
</gene>
<evidence type="ECO:0000256" key="2">
    <source>
        <dbReference type="SAM" id="MobiDB-lite"/>
    </source>
</evidence>
<dbReference type="eggNOG" id="ENOG502TIBW">
    <property type="taxonomic scope" value="Eukaryota"/>
</dbReference>
<evidence type="ECO:0000313" key="3">
    <source>
        <dbReference type="EMBL" id="CCD70215.2"/>
    </source>
</evidence>
<keyword evidence="1" id="KW-0175">Coiled coil</keyword>
<dbReference type="Proteomes" id="UP000001940">
    <property type="component" value="Chromosome I"/>
</dbReference>
<dbReference type="AGR" id="WB:WBGene00017910"/>
<evidence type="ECO:0000313" key="5">
    <source>
        <dbReference type="WormBase" id="F28H1.5"/>
    </source>
</evidence>
<dbReference type="EMBL" id="BX284601">
    <property type="protein sequence ID" value="CCD70215.2"/>
    <property type="molecule type" value="Genomic_DNA"/>
</dbReference>
<feature type="region of interest" description="Disordered" evidence="2">
    <location>
        <begin position="1"/>
        <end position="26"/>
    </location>
</feature>
<evidence type="ECO:0000256" key="1">
    <source>
        <dbReference type="SAM" id="Coils"/>
    </source>
</evidence>
<name>O01540_CAEEL</name>
<evidence type="ECO:0000313" key="4">
    <source>
        <dbReference type="Proteomes" id="UP000001940"/>
    </source>
</evidence>
<keyword evidence="4" id="KW-1185">Reference proteome</keyword>
<accession>O01540</accession>
<dbReference type="STRING" id="6239.F28H1.5.1"/>
<protein>
    <submittedName>
        <fullName evidence="3">Uncharacterized protein</fullName>
    </submittedName>
</protein>
<feature type="coiled-coil region" evidence="1">
    <location>
        <begin position="65"/>
        <end position="106"/>
    </location>
</feature>
<dbReference type="PIR" id="T29465">
    <property type="entry name" value="T29465"/>
</dbReference>
<sequence length="125" mass="14325">MDFSGMSQTLGSIRNNNNEGNNSGDLQSCIDVGQIMENIQREQFIRQQKSAEQTEGITTSLLNWKNTNDSEMKTLENQMELLRKRKEQIKQNSTEMSALANQLRQRLELIRGSKEQSELGREDST</sequence>